<dbReference type="EMBL" id="FXUV02000033">
    <property type="protein sequence ID" value="SNB74581.1"/>
    <property type="molecule type" value="Genomic_DNA"/>
</dbReference>
<dbReference type="AlphaFoldDB" id="A0A238TCJ6"/>
<reference evidence="2" key="3">
    <citation type="submission" date="2017-06" db="EMBL/GenBank/DDBJ databases">
        <authorList>
            <person name="Kim H.J."/>
            <person name="Triplett B.A."/>
        </authorList>
    </citation>
    <scope>NUCLEOTIDE SEQUENCE [LARGE SCALE GENOMIC DNA]</scope>
    <source>
        <strain evidence="2">Kingella_eburonensis</strain>
    </source>
</reference>
<evidence type="ECO:0000313" key="1">
    <source>
        <dbReference type="EMBL" id="SMQ12656.1"/>
    </source>
</evidence>
<sequence>MKLRCKNQSCNKLLAIGYGNVQIKCPRCKQISQFQTRR</sequence>
<gene>
    <name evidence="2" type="ORF">KEBURONENSIS_01536</name>
    <name evidence="1" type="ORF">KEBURONENSIS_01557</name>
</gene>
<reference evidence="1" key="1">
    <citation type="submission" date="2017-05" db="EMBL/GenBank/DDBJ databases">
        <authorList>
            <person name="Song R."/>
            <person name="Chenine A.L."/>
            <person name="Ruprecht R.M."/>
        </authorList>
    </citation>
    <scope>NUCLEOTIDE SEQUENCE</scope>
    <source>
        <strain evidence="1">Kingella_eburonensis</strain>
    </source>
</reference>
<reference evidence="3" key="2">
    <citation type="submission" date="2017-06" db="EMBL/GenBank/DDBJ databases">
        <authorList>
            <person name="Laurent S."/>
        </authorList>
    </citation>
    <scope>NUCLEOTIDE SEQUENCE [LARGE SCALE GENOMIC DNA]</scope>
</reference>
<accession>A0A238TCJ6</accession>
<proteinExistence type="predicted"/>
<dbReference type="Proteomes" id="UP000215450">
    <property type="component" value="Unassembled WGS sequence"/>
</dbReference>
<organism evidence="2 3">
    <name type="scientific">Kingella negevensis</name>
    <dbReference type="NCBI Taxonomy" id="1522312"/>
    <lineage>
        <taxon>Bacteria</taxon>
        <taxon>Pseudomonadati</taxon>
        <taxon>Pseudomonadota</taxon>
        <taxon>Betaproteobacteria</taxon>
        <taxon>Neisseriales</taxon>
        <taxon>Neisseriaceae</taxon>
        <taxon>Kingella</taxon>
    </lineage>
</organism>
<evidence type="ECO:0000313" key="3">
    <source>
        <dbReference type="Proteomes" id="UP000215450"/>
    </source>
</evidence>
<protein>
    <submittedName>
        <fullName evidence="2">Mu-like prophage protein Com</fullName>
    </submittedName>
</protein>
<keyword evidence="3" id="KW-1185">Reference proteome</keyword>
<name>A0A238TCJ6_9NEIS</name>
<evidence type="ECO:0000313" key="2">
    <source>
        <dbReference type="EMBL" id="SNB74581.1"/>
    </source>
</evidence>
<dbReference type="EMBL" id="FXUV01000028">
    <property type="protein sequence ID" value="SMQ12656.1"/>
    <property type="molecule type" value="Genomic_DNA"/>
</dbReference>